<dbReference type="Pfam" id="PF04773">
    <property type="entry name" value="FecR"/>
    <property type="match status" value="1"/>
</dbReference>
<dbReference type="EMBL" id="CP011129">
    <property type="protein sequence ID" value="ALN81530.1"/>
    <property type="molecule type" value="Genomic_DNA"/>
</dbReference>
<evidence type="ECO:0000313" key="4">
    <source>
        <dbReference type="EMBL" id="ALN81530.1"/>
    </source>
</evidence>
<dbReference type="Pfam" id="PF16220">
    <property type="entry name" value="DUF4880"/>
    <property type="match status" value="1"/>
</dbReference>
<sequence>MKPPRLSVIEGGDPFRRQAATWFARLRADDVAESDRQGWQRWMAADARHRAAYERIERLWSAAGEHAQHPQIAERLRDATAEAPTAPKRGSREPVAWARYALGAGALAAVVALAAVMPRWLQRPVVETVYLTQVGESRTIALDDGSRVSMDTDSRLVVDFSGDQRRIVLDHGRAYFRVAKAKRPFLVHTEDGSVRAVGTEFEVYRRNDTTEVALVEGRVALLAAPTADAGQAALGTLDPGQKASFRKHQPLHRLAPAAPGALPTWLSGKLVFEDQALSAAVDEFNRYSRRRMVLSGEQVARLRVSGVFRSDDPHAFVEALEELYPVAVDESSGGDIVIAARR</sequence>
<dbReference type="PIRSF" id="PIRSF018266">
    <property type="entry name" value="FecR"/>
    <property type="match status" value="1"/>
</dbReference>
<dbReference type="PATRIC" id="fig|84531.8.peg.3420"/>
<keyword evidence="1" id="KW-0472">Membrane</keyword>
<gene>
    <name evidence="4" type="ORF">LA76x_3404</name>
</gene>
<dbReference type="GO" id="GO:0016989">
    <property type="term" value="F:sigma factor antagonist activity"/>
    <property type="evidence" value="ECO:0007669"/>
    <property type="project" value="TreeGrafter"/>
</dbReference>
<organism evidence="4 5">
    <name type="scientific">Lysobacter antibioticus</name>
    <dbReference type="NCBI Taxonomy" id="84531"/>
    <lineage>
        <taxon>Bacteria</taxon>
        <taxon>Pseudomonadati</taxon>
        <taxon>Pseudomonadota</taxon>
        <taxon>Gammaproteobacteria</taxon>
        <taxon>Lysobacterales</taxon>
        <taxon>Lysobacteraceae</taxon>
        <taxon>Lysobacter</taxon>
    </lineage>
</organism>
<dbReference type="RefSeq" id="WP_057918550.1">
    <property type="nucleotide sequence ID" value="NZ_CP011129.1"/>
</dbReference>
<dbReference type="InterPro" id="IPR012373">
    <property type="entry name" value="Ferrdict_sens_TM"/>
</dbReference>
<dbReference type="STRING" id="84531.LA76x_3404"/>
<dbReference type="eggNOG" id="COG3712">
    <property type="taxonomic scope" value="Bacteria"/>
</dbReference>
<proteinExistence type="predicted"/>
<dbReference type="Gene3D" id="3.55.50.30">
    <property type="match status" value="1"/>
</dbReference>
<accession>A0A0S2FDB9</accession>
<dbReference type="Gene3D" id="2.60.120.1440">
    <property type="match status" value="1"/>
</dbReference>
<dbReference type="AlphaFoldDB" id="A0A0S2FDB9"/>
<dbReference type="Proteomes" id="UP000060787">
    <property type="component" value="Chromosome"/>
</dbReference>
<keyword evidence="5" id="KW-1185">Reference proteome</keyword>
<name>A0A0S2FDB9_LYSAN</name>
<keyword evidence="1" id="KW-1133">Transmembrane helix</keyword>
<dbReference type="KEGG" id="lab:LA76x_3404"/>
<protein>
    <submittedName>
        <fullName evidence="4">FecR family protein</fullName>
    </submittedName>
</protein>
<evidence type="ECO:0000259" key="3">
    <source>
        <dbReference type="Pfam" id="PF16220"/>
    </source>
</evidence>
<keyword evidence="1" id="KW-0812">Transmembrane</keyword>
<reference evidence="4 5" key="1">
    <citation type="journal article" date="2015" name="BMC Genomics">
        <title>Comparative genomics and metabolic profiling of the genus Lysobacter.</title>
        <authorList>
            <person name="de Bruijn I."/>
            <person name="Cheng X."/>
            <person name="de Jager V."/>
            <person name="Exposito R.G."/>
            <person name="Watrous J."/>
            <person name="Patel N."/>
            <person name="Postma J."/>
            <person name="Dorrestein P.C."/>
            <person name="Kobayashi D."/>
            <person name="Raaijmakers J.M."/>
        </authorList>
    </citation>
    <scope>NUCLEOTIDE SEQUENCE [LARGE SCALE GENOMIC DNA]</scope>
    <source>
        <strain evidence="4 5">76</strain>
    </source>
</reference>
<feature type="domain" description="FecR protein" evidence="2">
    <location>
        <begin position="129"/>
        <end position="219"/>
    </location>
</feature>
<evidence type="ECO:0000256" key="1">
    <source>
        <dbReference type="SAM" id="Phobius"/>
    </source>
</evidence>
<dbReference type="InterPro" id="IPR006860">
    <property type="entry name" value="FecR"/>
</dbReference>
<feature type="transmembrane region" description="Helical" evidence="1">
    <location>
        <begin position="97"/>
        <end position="121"/>
    </location>
</feature>
<evidence type="ECO:0000313" key="5">
    <source>
        <dbReference type="Proteomes" id="UP000060787"/>
    </source>
</evidence>
<evidence type="ECO:0000259" key="2">
    <source>
        <dbReference type="Pfam" id="PF04773"/>
    </source>
</evidence>
<dbReference type="InterPro" id="IPR032623">
    <property type="entry name" value="FecR_N"/>
</dbReference>
<dbReference type="PANTHER" id="PTHR30273:SF2">
    <property type="entry name" value="PROTEIN FECR"/>
    <property type="match status" value="1"/>
</dbReference>
<feature type="domain" description="FecR N-terminal" evidence="3">
    <location>
        <begin position="17"/>
        <end position="59"/>
    </location>
</feature>
<dbReference type="PANTHER" id="PTHR30273">
    <property type="entry name" value="PERIPLASMIC SIGNAL SENSOR AND SIGMA FACTOR ACTIVATOR FECR-RELATED"/>
    <property type="match status" value="1"/>
</dbReference>